<name>A0ABY8J3F9_9BACI</name>
<evidence type="ECO:0000313" key="11">
    <source>
        <dbReference type="Proteomes" id="UP001221597"/>
    </source>
</evidence>
<dbReference type="Pfam" id="PF25198">
    <property type="entry name" value="Spore_GerAC_N"/>
    <property type="match status" value="1"/>
</dbReference>
<keyword evidence="6" id="KW-0564">Palmitate</keyword>
<evidence type="ECO:0000256" key="5">
    <source>
        <dbReference type="ARBA" id="ARBA00023136"/>
    </source>
</evidence>
<evidence type="ECO:0000259" key="8">
    <source>
        <dbReference type="Pfam" id="PF05504"/>
    </source>
</evidence>
<evidence type="ECO:0000256" key="1">
    <source>
        <dbReference type="ARBA" id="ARBA00004635"/>
    </source>
</evidence>
<evidence type="ECO:0000256" key="7">
    <source>
        <dbReference type="ARBA" id="ARBA00023288"/>
    </source>
</evidence>
<evidence type="ECO:0000256" key="3">
    <source>
        <dbReference type="ARBA" id="ARBA00022544"/>
    </source>
</evidence>
<dbReference type="RefSeq" id="WP_283077929.1">
    <property type="nucleotide sequence ID" value="NZ_CP121671.1"/>
</dbReference>
<evidence type="ECO:0000259" key="9">
    <source>
        <dbReference type="Pfam" id="PF25198"/>
    </source>
</evidence>
<evidence type="ECO:0000313" key="10">
    <source>
        <dbReference type="EMBL" id="WFT75969.1"/>
    </source>
</evidence>
<dbReference type="InterPro" id="IPR057336">
    <property type="entry name" value="GerAC_N"/>
</dbReference>
<dbReference type="InterPro" id="IPR008844">
    <property type="entry name" value="Spore_GerAC-like"/>
</dbReference>
<gene>
    <name evidence="10" type="ORF">P9989_06290</name>
</gene>
<reference evidence="10 11" key="1">
    <citation type="submission" date="2023-04" db="EMBL/GenBank/DDBJ databases">
        <title>Genome sequence of Halobacillus naozhouensis KACC 21980.</title>
        <authorList>
            <person name="Kim S."/>
            <person name="Heo J."/>
            <person name="Kwon S.-W."/>
        </authorList>
    </citation>
    <scope>NUCLEOTIDE SEQUENCE [LARGE SCALE GENOMIC DNA]</scope>
    <source>
        <strain evidence="10 11">KCTC 13234</strain>
    </source>
</reference>
<protein>
    <submittedName>
        <fullName evidence="10">Ger(X)C family spore germination protein</fullName>
    </submittedName>
</protein>
<dbReference type="Gene3D" id="3.30.300.210">
    <property type="entry name" value="Nutrient germinant receptor protein C, domain 3"/>
    <property type="match status" value="1"/>
</dbReference>
<keyword evidence="5" id="KW-0472">Membrane</keyword>
<dbReference type="PANTHER" id="PTHR35789:SF1">
    <property type="entry name" value="SPORE GERMINATION PROTEIN B3"/>
    <property type="match status" value="1"/>
</dbReference>
<dbReference type="PANTHER" id="PTHR35789">
    <property type="entry name" value="SPORE GERMINATION PROTEIN B3"/>
    <property type="match status" value="1"/>
</dbReference>
<comment type="similarity">
    <text evidence="2">Belongs to the GerABKC lipoprotein family.</text>
</comment>
<dbReference type="NCBIfam" id="TIGR02887">
    <property type="entry name" value="spore_ger_x_C"/>
    <property type="match status" value="1"/>
</dbReference>
<comment type="subcellular location">
    <subcellularLocation>
        <location evidence="1">Membrane</location>
        <topology evidence="1">Lipid-anchor</topology>
    </subcellularLocation>
</comment>
<sequence>MKYKILCVMLSLLVLTGCWDQRQFKNYNLALSVGFDQLEGGRIRETVSIPTIMGGPQGPREQKVQIVSSKAPTTLDAREKIDQKISASFDPSKIQVVLVGENLAKRDIYPVLDGFYRNPNSNLNAQLALVEGSAQEAISIKTPNEARVSQYLTGLLEGVVSGTYSTGENLQLISAELMEPGEDFSLPILKVEGDKQMIKYNGLALFNNRSYTGEKIKPEDAVLFILLQGQKGKRARITRKVNNDKENEPLNYVTIKVMKIKRDLKVTVQNGEVKADLSLKISARVLEYPHNQLVSLKIVKNLSERLTRVLTKDAKEIIAKTQASNSDVFSIGRRVKGYYPEVWKQLDWIKAYPQITITPKVEVDVKQHGIIN</sequence>
<feature type="domain" description="Spore germination protein N-terminal" evidence="9">
    <location>
        <begin position="20"/>
        <end position="191"/>
    </location>
</feature>
<evidence type="ECO:0000256" key="2">
    <source>
        <dbReference type="ARBA" id="ARBA00007886"/>
    </source>
</evidence>
<keyword evidence="11" id="KW-1185">Reference proteome</keyword>
<dbReference type="PROSITE" id="PS51257">
    <property type="entry name" value="PROKAR_LIPOPROTEIN"/>
    <property type="match status" value="1"/>
</dbReference>
<accession>A0ABY8J3F9</accession>
<dbReference type="Proteomes" id="UP001221597">
    <property type="component" value="Chromosome"/>
</dbReference>
<keyword evidence="3" id="KW-0309">Germination</keyword>
<dbReference type="EMBL" id="CP121671">
    <property type="protein sequence ID" value="WFT75969.1"/>
    <property type="molecule type" value="Genomic_DNA"/>
</dbReference>
<evidence type="ECO:0000256" key="6">
    <source>
        <dbReference type="ARBA" id="ARBA00023139"/>
    </source>
</evidence>
<dbReference type="InterPro" id="IPR046953">
    <property type="entry name" value="Spore_GerAC-like_C"/>
</dbReference>
<dbReference type="Pfam" id="PF05504">
    <property type="entry name" value="Spore_GerAC"/>
    <property type="match status" value="1"/>
</dbReference>
<evidence type="ECO:0000256" key="4">
    <source>
        <dbReference type="ARBA" id="ARBA00022729"/>
    </source>
</evidence>
<keyword evidence="4" id="KW-0732">Signal</keyword>
<proteinExistence type="inferred from homology"/>
<keyword evidence="7" id="KW-0449">Lipoprotein</keyword>
<dbReference type="InterPro" id="IPR038501">
    <property type="entry name" value="Spore_GerAC_C_sf"/>
</dbReference>
<organism evidence="10 11">
    <name type="scientific">Halobacillus naozhouensis</name>
    <dbReference type="NCBI Taxonomy" id="554880"/>
    <lineage>
        <taxon>Bacteria</taxon>
        <taxon>Bacillati</taxon>
        <taxon>Bacillota</taxon>
        <taxon>Bacilli</taxon>
        <taxon>Bacillales</taxon>
        <taxon>Bacillaceae</taxon>
        <taxon>Halobacillus</taxon>
    </lineage>
</organism>
<feature type="domain" description="Spore germination GerAC-like C-terminal" evidence="8">
    <location>
        <begin position="201"/>
        <end position="369"/>
    </location>
</feature>